<sequence length="1361" mass="147177">MALSVSRRVLRSFGSVLASGRCDSPSNLYPSSFRASLDFCGHVPGDILLSGELSTVSKAGSFFLANRRLSTSNPTPESSGGAFPSNLLSARPVVASDRSIGLGQDLVIPVTNFHYEDKGFTVLAGDVFDVPIRKDIIHRVVLWQLAKRQQGTHSTKTISEVSGTGRKPWNQKGTGRARHGTLRGPQFRGGCTMHGPKPRSHEFKLNKKLLVFEDFEVPTHKTKNIVNYVQQMEGSKKFLLVDGTKTEDGKQMLPEKLKLATQNLHYVNVLPAVGLNVYSILQHDTLVMTQAAFRALKSNHFPPLKLLQSSHIFHHQSFPEKTHMAKTRPGKKESRDADSYTIRGTNKIVRAGDTVLMRPSDTGKPPYVARIEKIEGESRGGIKVRVRWYYRPEESIGGRRQFHGSKELFLSDHYDVQSAHTIEGKCTVHSFKNYTKLENVGAEDYYCRFEYKAATGAFSPDRVAVYCKCEMPYNPDDLMVQCEECKDWYHPACVGMTIVEAKKLESFLCSECLAEEDGKNPQNAVPAAVAEFPNMFSWSPSDQRMHGSLTALIVSVGFVSFAEERDLYMVLMEGDPVAFHGGSRISSREDGRRLDPNSEVFKAHAKRLVDSHDQLLQSALETGSYSKLYSFKHIVNGFAVHTTPSQAEKLKAAAGVKLVERDRGAKLMTTYTPEFLGLPQGAWTHDGGDDRSAGEGIVIGFVDSGINPTHPSFAYDPLHPFTGNISHFLGSCETGPYFPASSCNGKIVSAKFFSAGAEAAATLNSTVDFLSPFDAVGHGSHVASTAAGNAGVPVVVNGYYYGEACGMAPRARIAVYKAVYPTVGTLTDVVSAIDQAILDGVDILTLSVGPDEPPEDTVTFLSAYDIAMLSARRAGVFVVQATGNQGPGISSVVSYSPWAVGVASSGTDRTYPGSILLGNGTKIEGVGLSGSTFGYGLLLHKLVLAKDAVKADGTFPRTPPYVEECQYPEALDHNVVLGSIVICTFSEGFYNGTSTLTAIINTAKGLGFMGFILVANPAYSDFISEPIPFVVPGILVPNLTNSQVILQYYEQETHKEEKGFATRFAAEAAIGEGRVASFMGQAPVVSRFSSRGPDFVNTSRTPCDVLKPDILAPGHQIWAAWSPVSASEPALTGYNFALQSGTSMATPHVAGIAALVKQYNPSWTPSMIASAISTTATKYDKNGELIMAEGSGIGSTYPSSHFDFGAGLVSPSRALDPGLVLPTGYEDYISFLCSLPEISPAAVRNATGEPCNNTLDHPANLNLPSITLSALRGSQIVRRIFNNVGSKPETYVCSAVSPNGTIVDLCPTWFRIAPEGIQELLIQVKVTQAMDDFTFGEIVLTGSLNHIVRIPISVFPVSISK</sequence>
<dbReference type="HAMAP" id="MF_01328_B">
    <property type="entry name" value="Ribosomal_uL4_B"/>
    <property type="match status" value="1"/>
</dbReference>
<dbReference type="InterPro" id="IPR023828">
    <property type="entry name" value="Peptidase_S8_Ser-AS"/>
</dbReference>
<feature type="active site" description="Charge relay system" evidence="15 17">
    <location>
        <position position="778"/>
    </location>
</feature>
<dbReference type="Gene3D" id="3.40.50.200">
    <property type="entry name" value="Peptidase S8/S53 domain"/>
    <property type="match status" value="1"/>
</dbReference>
<dbReference type="Pfam" id="PF00628">
    <property type="entry name" value="PHD"/>
    <property type="match status" value="1"/>
</dbReference>
<dbReference type="Pfam" id="PF01426">
    <property type="entry name" value="BAH"/>
    <property type="match status" value="1"/>
</dbReference>
<dbReference type="InterPro" id="IPR001965">
    <property type="entry name" value="Znf_PHD"/>
</dbReference>
<dbReference type="Pfam" id="PF05922">
    <property type="entry name" value="Inhibitor_I9"/>
    <property type="match status" value="1"/>
</dbReference>
<keyword evidence="9 17" id="KW-0378">Hydrolase</keyword>
<dbReference type="InterPro" id="IPR036852">
    <property type="entry name" value="Peptidase_S8/S53_dom_sf"/>
</dbReference>
<dbReference type="Proteomes" id="UP000290289">
    <property type="component" value="Chromosome 10"/>
</dbReference>
<evidence type="ECO:0000256" key="19">
    <source>
        <dbReference type="SAM" id="MobiDB-lite"/>
    </source>
</evidence>
<keyword evidence="13" id="KW-0325">Glycoprotein</keyword>
<evidence type="ECO:0000256" key="3">
    <source>
        <dbReference type="ARBA" id="ARBA00011073"/>
    </source>
</evidence>
<dbReference type="Gene3D" id="2.60.40.2310">
    <property type="match status" value="1"/>
</dbReference>
<dbReference type="Gene3D" id="2.30.30.490">
    <property type="match status" value="1"/>
</dbReference>
<feature type="domain" description="PHD-type" evidence="20">
    <location>
        <begin position="464"/>
        <end position="515"/>
    </location>
</feature>
<dbReference type="PRINTS" id="PR00723">
    <property type="entry name" value="SUBTILISIN"/>
</dbReference>
<dbReference type="GO" id="GO:0005576">
    <property type="term" value="C:extracellular region"/>
    <property type="evidence" value="ECO:0007669"/>
    <property type="project" value="UniProtKB-SubCell"/>
</dbReference>
<dbReference type="NCBIfam" id="TIGR03953">
    <property type="entry name" value="rplD_bact"/>
    <property type="match status" value="1"/>
</dbReference>
<evidence type="ECO:0000256" key="4">
    <source>
        <dbReference type="ARBA" id="ARBA00022525"/>
    </source>
</evidence>
<dbReference type="InterPro" id="IPR023827">
    <property type="entry name" value="Peptidase_S8_Asp-AS"/>
</dbReference>
<keyword evidence="11" id="KW-0862">Zinc</keyword>
<dbReference type="PANTHER" id="PTHR10795">
    <property type="entry name" value="PROPROTEIN CONVERTASE SUBTILISIN/KEXIN"/>
    <property type="match status" value="1"/>
</dbReference>
<feature type="domain" description="BAH" evidence="21">
    <location>
        <begin position="347"/>
        <end position="462"/>
    </location>
</feature>
<evidence type="ECO:0000256" key="7">
    <source>
        <dbReference type="ARBA" id="ARBA00022729"/>
    </source>
</evidence>
<dbReference type="InterPro" id="IPR011011">
    <property type="entry name" value="Znf_FYVE_PHD"/>
</dbReference>
<dbReference type="CDD" id="cd04714">
    <property type="entry name" value="BAH_BAHCC1"/>
    <property type="match status" value="1"/>
</dbReference>
<dbReference type="EMBL" id="RDQH01000336">
    <property type="protein sequence ID" value="RXH85879.1"/>
    <property type="molecule type" value="Genomic_DNA"/>
</dbReference>
<organism evidence="22 23">
    <name type="scientific">Malus domestica</name>
    <name type="common">Apple</name>
    <name type="synonym">Pyrus malus</name>
    <dbReference type="NCBI Taxonomy" id="3750"/>
    <lineage>
        <taxon>Eukaryota</taxon>
        <taxon>Viridiplantae</taxon>
        <taxon>Streptophyta</taxon>
        <taxon>Embryophyta</taxon>
        <taxon>Tracheophyta</taxon>
        <taxon>Spermatophyta</taxon>
        <taxon>Magnoliopsida</taxon>
        <taxon>eudicotyledons</taxon>
        <taxon>Gunneridae</taxon>
        <taxon>Pentapetalae</taxon>
        <taxon>rosids</taxon>
        <taxon>fabids</taxon>
        <taxon>Rosales</taxon>
        <taxon>Rosaceae</taxon>
        <taxon>Amygdaloideae</taxon>
        <taxon>Maleae</taxon>
        <taxon>Malus</taxon>
    </lineage>
</organism>
<feature type="active site" description="Charge relay system" evidence="15 17">
    <location>
        <position position="1143"/>
    </location>
</feature>
<keyword evidence="23" id="KW-1185">Reference proteome</keyword>
<keyword evidence="7" id="KW-0732">Signal</keyword>
<dbReference type="Pfam" id="PF00573">
    <property type="entry name" value="Ribosomal_L4"/>
    <property type="match status" value="1"/>
</dbReference>
<comment type="similarity">
    <text evidence="2">Belongs to the universal ribosomal protein uL4 family.</text>
</comment>
<evidence type="ECO:0000256" key="16">
    <source>
        <dbReference type="PROSITE-ProRule" id="PRU00146"/>
    </source>
</evidence>
<protein>
    <recommendedName>
        <fullName evidence="24">PHD-type domain-containing protein</fullName>
    </recommendedName>
</protein>
<dbReference type="Gene3D" id="3.30.70.80">
    <property type="entry name" value="Peptidase S8 propeptide/proteinase inhibitor I9"/>
    <property type="match status" value="1"/>
</dbReference>
<evidence type="ECO:0008006" key="24">
    <source>
        <dbReference type="Google" id="ProtNLM"/>
    </source>
</evidence>
<dbReference type="InterPro" id="IPR034197">
    <property type="entry name" value="Peptidases_S8_3"/>
</dbReference>
<dbReference type="Gene3D" id="3.30.40.10">
    <property type="entry name" value="Zinc/RING finger domain, C3HC4 (zinc finger)"/>
    <property type="match status" value="1"/>
</dbReference>
<keyword evidence="14" id="KW-0687">Ribonucleoprotein</keyword>
<dbReference type="GO" id="GO:0008270">
    <property type="term" value="F:zinc ion binding"/>
    <property type="evidence" value="ECO:0007669"/>
    <property type="project" value="UniProtKB-KW"/>
</dbReference>
<dbReference type="InterPro" id="IPR023574">
    <property type="entry name" value="Ribosomal_uL4_dom_sf"/>
</dbReference>
<dbReference type="InterPro" id="IPR013083">
    <property type="entry name" value="Znf_RING/FYVE/PHD"/>
</dbReference>
<keyword evidence="5 17" id="KW-0645">Protease</keyword>
<dbReference type="SMART" id="SM00249">
    <property type="entry name" value="PHD"/>
    <property type="match status" value="1"/>
</dbReference>
<dbReference type="Gene3D" id="3.50.30.30">
    <property type="match status" value="1"/>
</dbReference>
<dbReference type="GO" id="GO:0005840">
    <property type="term" value="C:ribosome"/>
    <property type="evidence" value="ECO:0007669"/>
    <property type="project" value="UniProtKB-KW"/>
</dbReference>
<evidence type="ECO:0000313" key="22">
    <source>
        <dbReference type="EMBL" id="RXH85879.1"/>
    </source>
</evidence>
<comment type="similarity">
    <text evidence="3 17 18">Belongs to the peptidase S8 family.</text>
</comment>
<dbReference type="CDD" id="cd02120">
    <property type="entry name" value="PA_subtilisin_like"/>
    <property type="match status" value="1"/>
</dbReference>
<proteinExistence type="inferred from homology"/>
<reference evidence="22 23" key="1">
    <citation type="submission" date="2018-10" db="EMBL/GenBank/DDBJ databases">
        <title>A high-quality apple genome assembly.</title>
        <authorList>
            <person name="Hu J."/>
        </authorList>
    </citation>
    <scope>NUCLEOTIDE SEQUENCE [LARGE SCALE GENOMIC DNA]</scope>
    <source>
        <strain evidence="23">cv. HFTH1</strain>
        <tissue evidence="22">Young leaf</tissue>
    </source>
</reference>
<evidence type="ECO:0000259" key="21">
    <source>
        <dbReference type="PROSITE" id="PS51038"/>
    </source>
</evidence>
<dbReference type="InterPro" id="IPR002136">
    <property type="entry name" value="Ribosomal_uL4"/>
</dbReference>
<dbReference type="InterPro" id="IPR037045">
    <property type="entry name" value="S8pro/Inhibitor_I9_sf"/>
</dbReference>
<evidence type="ECO:0000256" key="14">
    <source>
        <dbReference type="ARBA" id="ARBA00023274"/>
    </source>
</evidence>
<dbReference type="InterPro" id="IPR043151">
    <property type="entry name" value="BAH_sf"/>
</dbReference>
<dbReference type="SMART" id="SM00439">
    <property type="entry name" value="BAH"/>
    <property type="match status" value="1"/>
</dbReference>
<dbReference type="GO" id="GO:0006412">
    <property type="term" value="P:translation"/>
    <property type="evidence" value="ECO:0007669"/>
    <property type="project" value="InterPro"/>
</dbReference>
<dbReference type="InterPro" id="IPR001025">
    <property type="entry name" value="BAH_dom"/>
</dbReference>
<name>A0A498IRN7_MALDO</name>
<dbReference type="STRING" id="3750.A0A498IRN7"/>
<dbReference type="PROSITE" id="PS01359">
    <property type="entry name" value="ZF_PHD_1"/>
    <property type="match status" value="1"/>
</dbReference>
<evidence type="ECO:0000256" key="12">
    <source>
        <dbReference type="ARBA" id="ARBA00022980"/>
    </source>
</evidence>
<evidence type="ECO:0000313" key="23">
    <source>
        <dbReference type="Proteomes" id="UP000290289"/>
    </source>
</evidence>
<dbReference type="Pfam" id="PF00082">
    <property type="entry name" value="Peptidase_S8"/>
    <property type="match status" value="1"/>
</dbReference>
<dbReference type="PROSITE" id="PS51892">
    <property type="entry name" value="SUBTILASE"/>
    <property type="match status" value="1"/>
</dbReference>
<dbReference type="InterPro" id="IPR010259">
    <property type="entry name" value="S8pro/Inhibitor_I9"/>
</dbReference>
<evidence type="ECO:0000256" key="5">
    <source>
        <dbReference type="ARBA" id="ARBA00022670"/>
    </source>
</evidence>
<evidence type="ECO:0000256" key="17">
    <source>
        <dbReference type="PROSITE-ProRule" id="PRU01240"/>
    </source>
</evidence>
<evidence type="ECO:0000256" key="13">
    <source>
        <dbReference type="ARBA" id="ARBA00023180"/>
    </source>
</evidence>
<dbReference type="PROSITE" id="PS50016">
    <property type="entry name" value="ZF_PHD_2"/>
    <property type="match status" value="1"/>
</dbReference>
<dbReference type="InterPro" id="IPR022398">
    <property type="entry name" value="Peptidase_S8_His-AS"/>
</dbReference>
<dbReference type="GO" id="GO:0004252">
    <property type="term" value="F:serine-type endopeptidase activity"/>
    <property type="evidence" value="ECO:0007669"/>
    <property type="project" value="UniProtKB-UniRule"/>
</dbReference>
<dbReference type="InterPro" id="IPR013005">
    <property type="entry name" value="Ribosomal_uL4-like"/>
</dbReference>
<comment type="subcellular location">
    <subcellularLocation>
        <location evidence="1">Secreted</location>
    </subcellularLocation>
</comment>
<evidence type="ECO:0000256" key="10">
    <source>
        <dbReference type="ARBA" id="ARBA00022825"/>
    </source>
</evidence>
<keyword evidence="8 16" id="KW-0863">Zinc-finger</keyword>
<evidence type="ECO:0000256" key="8">
    <source>
        <dbReference type="ARBA" id="ARBA00022771"/>
    </source>
</evidence>
<feature type="region of interest" description="Disordered" evidence="19">
    <location>
        <begin position="154"/>
        <end position="199"/>
    </location>
</feature>
<dbReference type="PROSITE" id="PS00136">
    <property type="entry name" value="SUBTILASE_ASP"/>
    <property type="match status" value="1"/>
</dbReference>
<dbReference type="PROSITE" id="PS51038">
    <property type="entry name" value="BAH"/>
    <property type="match status" value="1"/>
</dbReference>
<dbReference type="PROSITE" id="PS00137">
    <property type="entry name" value="SUBTILASE_HIS"/>
    <property type="match status" value="1"/>
</dbReference>
<evidence type="ECO:0000256" key="11">
    <source>
        <dbReference type="ARBA" id="ARBA00022833"/>
    </source>
</evidence>
<dbReference type="InterPro" id="IPR045051">
    <property type="entry name" value="SBT"/>
</dbReference>
<dbReference type="InterPro" id="IPR019787">
    <property type="entry name" value="Znf_PHD-finger"/>
</dbReference>
<evidence type="ECO:0000256" key="1">
    <source>
        <dbReference type="ARBA" id="ARBA00004613"/>
    </source>
</evidence>
<dbReference type="GO" id="GO:0006508">
    <property type="term" value="P:proteolysis"/>
    <property type="evidence" value="ECO:0007669"/>
    <property type="project" value="UniProtKB-KW"/>
</dbReference>
<keyword evidence="6" id="KW-0479">Metal-binding</keyword>
<dbReference type="InterPro" id="IPR015500">
    <property type="entry name" value="Peptidase_S8_subtilisin-rel"/>
</dbReference>
<dbReference type="GO" id="GO:1990904">
    <property type="term" value="C:ribonucleoprotein complex"/>
    <property type="evidence" value="ECO:0007669"/>
    <property type="project" value="UniProtKB-KW"/>
</dbReference>
<evidence type="ECO:0000259" key="20">
    <source>
        <dbReference type="PROSITE" id="PS50016"/>
    </source>
</evidence>
<dbReference type="InterPro" id="IPR041469">
    <property type="entry name" value="Subtilisin-like_FN3"/>
</dbReference>
<feature type="active site" description="Charge relay system" evidence="15 17">
    <location>
        <position position="703"/>
    </location>
</feature>
<keyword evidence="12" id="KW-0689">Ribosomal protein</keyword>
<evidence type="ECO:0000256" key="9">
    <source>
        <dbReference type="ARBA" id="ARBA00022801"/>
    </source>
</evidence>
<dbReference type="GO" id="GO:0003735">
    <property type="term" value="F:structural constituent of ribosome"/>
    <property type="evidence" value="ECO:0007669"/>
    <property type="project" value="InterPro"/>
</dbReference>
<evidence type="ECO:0000256" key="2">
    <source>
        <dbReference type="ARBA" id="ARBA00010528"/>
    </source>
</evidence>
<dbReference type="InterPro" id="IPR000209">
    <property type="entry name" value="Peptidase_S8/S53_dom"/>
</dbReference>
<evidence type="ECO:0000256" key="6">
    <source>
        <dbReference type="ARBA" id="ARBA00022723"/>
    </source>
</evidence>
<dbReference type="SUPFAM" id="SSF52743">
    <property type="entry name" value="Subtilisin-like"/>
    <property type="match status" value="1"/>
</dbReference>
<dbReference type="InterPro" id="IPR019786">
    <property type="entry name" value="Zinc_finger_PHD-type_CS"/>
</dbReference>
<dbReference type="SUPFAM" id="SSF52166">
    <property type="entry name" value="Ribosomal protein L4"/>
    <property type="match status" value="1"/>
</dbReference>
<dbReference type="PROSITE" id="PS00138">
    <property type="entry name" value="SUBTILASE_SER"/>
    <property type="match status" value="1"/>
</dbReference>
<accession>A0A498IRN7</accession>
<dbReference type="GO" id="GO:0003682">
    <property type="term" value="F:chromatin binding"/>
    <property type="evidence" value="ECO:0007669"/>
    <property type="project" value="InterPro"/>
</dbReference>
<dbReference type="Gene3D" id="3.40.1370.10">
    <property type="match status" value="2"/>
</dbReference>
<dbReference type="CDD" id="cd04852">
    <property type="entry name" value="Peptidases_S8_3"/>
    <property type="match status" value="1"/>
</dbReference>
<comment type="caution">
    <text evidence="22">The sequence shown here is derived from an EMBL/GenBank/DDBJ whole genome shotgun (WGS) entry which is preliminary data.</text>
</comment>
<evidence type="ECO:0000256" key="18">
    <source>
        <dbReference type="RuleBase" id="RU003355"/>
    </source>
</evidence>
<gene>
    <name evidence="22" type="ORF">DVH24_016932</name>
</gene>
<dbReference type="Pfam" id="PF17766">
    <property type="entry name" value="fn3_6"/>
    <property type="match status" value="1"/>
</dbReference>
<evidence type="ECO:0000256" key="15">
    <source>
        <dbReference type="PIRSR" id="PIRSR615500-1"/>
    </source>
</evidence>
<keyword evidence="10 17" id="KW-0720">Serine protease</keyword>
<dbReference type="SUPFAM" id="SSF57903">
    <property type="entry name" value="FYVE/PHD zinc finger"/>
    <property type="match status" value="1"/>
</dbReference>
<keyword evidence="4" id="KW-0964">Secreted</keyword>